<sequence length="170" mass="19691">MILGDKQEFALECVVDRRENEPQNYLFGHIALWAGESMIGDFSLTVILDIPYAYFKDSLTECGQRKDPFVMGIAAVEAWNFLDSALYGDNSESDWSSEQLEEKYRKFCICPGFSEAFDGETAFLIEGEQEERFIWRDFASQSIKEIRLKPETYKHIVESFVTWYSNLIST</sequence>
<evidence type="ECO:0000313" key="2">
    <source>
        <dbReference type="Proteomes" id="UP000010475"/>
    </source>
</evidence>
<dbReference type="STRING" id="56107.Cylst_4562"/>
<dbReference type="RefSeq" id="WP_015209878.1">
    <property type="nucleotide sequence ID" value="NC_019757.1"/>
</dbReference>
<dbReference type="Pfam" id="PF15593">
    <property type="entry name" value="Imm42"/>
    <property type="match status" value="1"/>
</dbReference>
<dbReference type="Proteomes" id="UP000010475">
    <property type="component" value="Chromosome"/>
</dbReference>
<evidence type="ECO:0000313" key="1">
    <source>
        <dbReference type="EMBL" id="AFZ26639.1"/>
    </source>
</evidence>
<dbReference type="eggNOG" id="ENOG503444N">
    <property type="taxonomic scope" value="Bacteria"/>
</dbReference>
<accession>K9X3I0</accession>
<dbReference type="EMBL" id="CP003642">
    <property type="protein sequence ID" value="AFZ26639.1"/>
    <property type="molecule type" value="Genomic_DNA"/>
</dbReference>
<dbReference type="HOGENOM" id="CLU_1568142_0_0_3"/>
<name>K9X3I0_9NOST</name>
<dbReference type="OrthoDB" id="2666753at2"/>
<proteinExistence type="predicted"/>
<gene>
    <name evidence="1" type="ORF">Cylst_4562</name>
</gene>
<dbReference type="KEGG" id="csg:Cylst_4562"/>
<dbReference type="AlphaFoldDB" id="K9X3I0"/>
<protein>
    <submittedName>
        <fullName evidence="1">Uncharacterized protein</fullName>
    </submittedName>
</protein>
<dbReference type="InterPro" id="IPR028958">
    <property type="entry name" value="Imm42"/>
</dbReference>
<keyword evidence="2" id="KW-1185">Reference proteome</keyword>
<organism evidence="1 2">
    <name type="scientific">Cylindrospermum stagnale PCC 7417</name>
    <dbReference type="NCBI Taxonomy" id="56107"/>
    <lineage>
        <taxon>Bacteria</taxon>
        <taxon>Bacillati</taxon>
        <taxon>Cyanobacteriota</taxon>
        <taxon>Cyanophyceae</taxon>
        <taxon>Nostocales</taxon>
        <taxon>Nostocaceae</taxon>
        <taxon>Cylindrospermum</taxon>
    </lineage>
</organism>
<reference evidence="1 2" key="1">
    <citation type="submission" date="2012-06" db="EMBL/GenBank/DDBJ databases">
        <title>Finished chromosome of genome of Cylindrospermum stagnale PCC 7417.</title>
        <authorList>
            <consortium name="US DOE Joint Genome Institute"/>
            <person name="Gugger M."/>
            <person name="Coursin T."/>
            <person name="Rippka R."/>
            <person name="Tandeau De Marsac N."/>
            <person name="Huntemann M."/>
            <person name="Wei C.-L."/>
            <person name="Han J."/>
            <person name="Detter J.C."/>
            <person name="Han C."/>
            <person name="Tapia R."/>
            <person name="Chen A."/>
            <person name="Kyrpides N."/>
            <person name="Mavromatis K."/>
            <person name="Markowitz V."/>
            <person name="Szeto E."/>
            <person name="Ivanova N."/>
            <person name="Pagani I."/>
            <person name="Pati A."/>
            <person name="Goodwin L."/>
            <person name="Nordberg H.P."/>
            <person name="Cantor M.N."/>
            <person name="Hua S.X."/>
            <person name="Woyke T."/>
            <person name="Kerfeld C.A."/>
        </authorList>
    </citation>
    <scope>NUCLEOTIDE SEQUENCE [LARGE SCALE GENOMIC DNA]</scope>
    <source>
        <strain evidence="1 2">PCC 7417</strain>
    </source>
</reference>